<reference evidence="1 2" key="1">
    <citation type="submission" date="2021-01" db="EMBL/GenBank/DDBJ databases">
        <title>Genome seq and assembly of Devosia sp. LEGU1.</title>
        <authorList>
            <person name="Chhetri G."/>
        </authorList>
    </citation>
    <scope>NUCLEOTIDE SEQUENCE [LARGE SCALE GENOMIC DNA]</scope>
    <source>
        <strain evidence="1 2">LEGU1</strain>
    </source>
</reference>
<gene>
    <name evidence="1" type="ORF">JI748_12280</name>
</gene>
<dbReference type="EMBL" id="CP068046">
    <property type="protein sequence ID" value="QQR38546.1"/>
    <property type="molecule type" value="Genomic_DNA"/>
</dbReference>
<keyword evidence="2" id="KW-1185">Reference proteome</keyword>
<evidence type="ECO:0000313" key="2">
    <source>
        <dbReference type="Proteomes" id="UP000595857"/>
    </source>
</evidence>
<organism evidence="1 2">
    <name type="scientific">Devosia rhizoryzae</name>
    <dbReference type="NCBI Taxonomy" id="2774137"/>
    <lineage>
        <taxon>Bacteria</taxon>
        <taxon>Pseudomonadati</taxon>
        <taxon>Pseudomonadota</taxon>
        <taxon>Alphaproteobacteria</taxon>
        <taxon>Hyphomicrobiales</taxon>
        <taxon>Devosiaceae</taxon>
        <taxon>Devosia</taxon>
    </lineage>
</organism>
<protein>
    <submittedName>
        <fullName evidence="1">Uncharacterized protein</fullName>
    </submittedName>
</protein>
<dbReference type="Proteomes" id="UP000595857">
    <property type="component" value="Chromosome"/>
</dbReference>
<dbReference type="RefSeq" id="WP_201631065.1">
    <property type="nucleotide sequence ID" value="NZ_CP068046.1"/>
</dbReference>
<sequence length="211" mass="23980">MPRAPKIVVDLPLMREWTLTPAATLGSSVRAKGILLEIRAKLPVTVRRSLDIKGAILALRMAEDAQGPFDATIRIVEQTLDGIENLPIIPREIEDILAIKTSERHRWLKDGRLVSAGTRTVKLRGRARQITFHVFDPRHVEDILNRDLVDVWREDDVLTAAENRRLAVLKARIRREEARLVKTPLSPDAGRDEAGVKLRGWDEFEREGLLR</sequence>
<accession>A0ABX7C9A5</accession>
<name>A0ABX7C9A5_9HYPH</name>
<proteinExistence type="predicted"/>
<evidence type="ECO:0000313" key="1">
    <source>
        <dbReference type="EMBL" id="QQR38546.1"/>
    </source>
</evidence>